<accession>J3M218</accession>
<evidence type="ECO:0000313" key="1">
    <source>
        <dbReference type="EnsemblPlants" id="OB04G34430.1"/>
    </source>
</evidence>
<organism evidence="1">
    <name type="scientific">Oryza brachyantha</name>
    <name type="common">malo sina</name>
    <dbReference type="NCBI Taxonomy" id="4533"/>
    <lineage>
        <taxon>Eukaryota</taxon>
        <taxon>Viridiplantae</taxon>
        <taxon>Streptophyta</taxon>
        <taxon>Embryophyta</taxon>
        <taxon>Tracheophyta</taxon>
        <taxon>Spermatophyta</taxon>
        <taxon>Magnoliopsida</taxon>
        <taxon>Liliopsida</taxon>
        <taxon>Poales</taxon>
        <taxon>Poaceae</taxon>
        <taxon>BOP clade</taxon>
        <taxon>Oryzoideae</taxon>
        <taxon>Oryzeae</taxon>
        <taxon>Oryzinae</taxon>
        <taxon>Oryza</taxon>
    </lineage>
</organism>
<keyword evidence="2" id="KW-1185">Reference proteome</keyword>
<evidence type="ECO:0000313" key="2">
    <source>
        <dbReference type="Proteomes" id="UP000006038"/>
    </source>
</evidence>
<dbReference type="Gramene" id="OB04G34430.1">
    <property type="protein sequence ID" value="OB04G34430.1"/>
    <property type="gene ID" value="OB04G34430"/>
</dbReference>
<name>J3M218_ORYBR</name>
<reference evidence="1" key="1">
    <citation type="journal article" date="2013" name="Nat. Commun.">
        <title>Whole-genome sequencing of Oryza brachyantha reveals mechanisms underlying Oryza genome evolution.</title>
        <authorList>
            <person name="Chen J."/>
            <person name="Huang Q."/>
            <person name="Gao D."/>
            <person name="Wang J."/>
            <person name="Lang Y."/>
            <person name="Liu T."/>
            <person name="Li B."/>
            <person name="Bai Z."/>
            <person name="Luis Goicoechea J."/>
            <person name="Liang C."/>
            <person name="Chen C."/>
            <person name="Zhang W."/>
            <person name="Sun S."/>
            <person name="Liao Y."/>
            <person name="Zhang X."/>
            <person name="Yang L."/>
            <person name="Song C."/>
            <person name="Wang M."/>
            <person name="Shi J."/>
            <person name="Liu G."/>
            <person name="Liu J."/>
            <person name="Zhou H."/>
            <person name="Zhou W."/>
            <person name="Yu Q."/>
            <person name="An N."/>
            <person name="Chen Y."/>
            <person name="Cai Q."/>
            <person name="Wang B."/>
            <person name="Liu B."/>
            <person name="Min J."/>
            <person name="Huang Y."/>
            <person name="Wu H."/>
            <person name="Li Z."/>
            <person name="Zhang Y."/>
            <person name="Yin Y."/>
            <person name="Song W."/>
            <person name="Jiang J."/>
            <person name="Jackson S.A."/>
            <person name="Wing R.A."/>
            <person name="Wang J."/>
            <person name="Chen M."/>
        </authorList>
    </citation>
    <scope>NUCLEOTIDE SEQUENCE [LARGE SCALE GENOMIC DNA]</scope>
    <source>
        <strain evidence="1">cv. IRGC 101232</strain>
    </source>
</reference>
<sequence>MIANSCILLTNERWVTMYNLNRNWPVSLTSPLCMISQLLHRWTTISFAFQCRKRRSTQKESKGYSEAYFVPFSLHPPLTPKEASSTDAIKTRWYKGIYVTQEVKMAHQLKLMAKTQKGLQG</sequence>
<protein>
    <submittedName>
        <fullName evidence="1">Uncharacterized protein</fullName>
    </submittedName>
</protein>
<reference evidence="1" key="2">
    <citation type="submission" date="2013-04" db="UniProtKB">
        <authorList>
            <consortium name="EnsemblPlants"/>
        </authorList>
    </citation>
    <scope>IDENTIFICATION</scope>
</reference>
<proteinExistence type="predicted"/>
<dbReference type="Proteomes" id="UP000006038">
    <property type="component" value="Chromosome 4"/>
</dbReference>
<dbReference type="AlphaFoldDB" id="J3M218"/>
<dbReference type="EnsemblPlants" id="OB04G34430.1">
    <property type="protein sequence ID" value="OB04G34430.1"/>
    <property type="gene ID" value="OB04G34430"/>
</dbReference>
<dbReference type="HOGENOM" id="CLU_2041657_0_0_1"/>